<feature type="non-terminal residue" evidence="4">
    <location>
        <position position="235"/>
    </location>
</feature>
<evidence type="ECO:0000256" key="2">
    <source>
        <dbReference type="SAM" id="MobiDB-lite"/>
    </source>
</evidence>
<evidence type="ECO:0000313" key="4">
    <source>
        <dbReference type="EMBL" id="ABX71755.1"/>
    </source>
</evidence>
<feature type="region of interest" description="Disordered" evidence="2">
    <location>
        <begin position="210"/>
        <end position="235"/>
    </location>
</feature>
<dbReference type="Pfam" id="PF02114">
    <property type="entry name" value="Phosducin"/>
    <property type="match status" value="1"/>
</dbReference>
<name>A9QXD4_BLEJA</name>
<feature type="region of interest" description="Disordered" evidence="2">
    <location>
        <begin position="1"/>
        <end position="32"/>
    </location>
</feature>
<feature type="domain" description="Phosducin" evidence="3">
    <location>
        <begin position="33"/>
        <end position="198"/>
    </location>
</feature>
<dbReference type="GO" id="GO:0006457">
    <property type="term" value="P:protein folding"/>
    <property type="evidence" value="ECO:0007669"/>
    <property type="project" value="TreeGrafter"/>
</dbReference>
<dbReference type="SUPFAM" id="SSF52833">
    <property type="entry name" value="Thioredoxin-like"/>
    <property type="match status" value="1"/>
</dbReference>
<accession>A9QXD4</accession>
<dbReference type="PANTHER" id="PTHR45809:SF3">
    <property type="entry name" value="VIRAL IAP-ASSOCIATED FACTOR HOMOLOG"/>
    <property type="match status" value="1"/>
</dbReference>
<comment type="similarity">
    <text evidence="1">Belongs to the phosducin family.</text>
</comment>
<dbReference type="InterPro" id="IPR036249">
    <property type="entry name" value="Thioredoxin-like_sf"/>
</dbReference>
<organism evidence="4">
    <name type="scientific">Blepharisma japonicum</name>
    <dbReference type="NCBI Taxonomy" id="5961"/>
    <lineage>
        <taxon>Eukaryota</taxon>
        <taxon>Sar</taxon>
        <taxon>Alveolata</taxon>
        <taxon>Ciliophora</taxon>
        <taxon>Postciliodesmatophora</taxon>
        <taxon>Heterotrichea</taxon>
        <taxon>Heterotrichida</taxon>
        <taxon>Blepharismidae</taxon>
        <taxon>Blepharisma</taxon>
    </lineage>
</organism>
<reference evidence="4" key="1">
    <citation type="submission" date="2007-11" db="EMBL/GenBank/DDBJ databases">
        <authorList>
            <person name="Sobierajska K."/>
            <person name="Fabczak H."/>
            <person name="Fabczak S."/>
        </authorList>
    </citation>
    <scope>NUCLEOTIDE SEQUENCE</scope>
</reference>
<dbReference type="PANTHER" id="PTHR45809">
    <property type="entry name" value="VIRAL IAP-ASSOCIATED FACTOR HOMOLOG"/>
    <property type="match status" value="1"/>
</dbReference>
<protein>
    <submittedName>
        <fullName evidence="4">Phosducin-like protein</fullName>
    </submittedName>
</protein>
<dbReference type="AlphaFoldDB" id="A9QXD4"/>
<dbReference type="Gene3D" id="3.40.30.10">
    <property type="entry name" value="Glutaredoxin"/>
    <property type="match status" value="1"/>
</dbReference>
<evidence type="ECO:0000259" key="3">
    <source>
        <dbReference type="Pfam" id="PF02114"/>
    </source>
</evidence>
<proteinExistence type="evidence at transcript level"/>
<sequence>MANGVTTEWDDIQVKQGNAEGKDPIPKQSELGQQAKEKLIEAYDLHKMDSDEDNMSDMRLDFEDDEFGKQYKRKRIQQLRESAQKNQPGEVYEISKDQYVKQVTDAGKESAVVLNIYNDQIFGCLKVNQMLTDLARGYKLVKFIKIVATKCVENFPDGDCPCFIIYKIGIAVGTISGIGKLKGRLMRDTIERFLIQQGAIKMVQEDQQYEEARDKLSGPYKRNDGNGIGDKIDDR</sequence>
<dbReference type="InterPro" id="IPR024253">
    <property type="entry name" value="Phosducin_thioredoxin-like_dom"/>
</dbReference>
<dbReference type="GO" id="GO:0005737">
    <property type="term" value="C:cytoplasm"/>
    <property type="evidence" value="ECO:0007669"/>
    <property type="project" value="TreeGrafter"/>
</dbReference>
<dbReference type="EMBL" id="EU281546">
    <property type="protein sequence ID" value="ABX71755.1"/>
    <property type="molecule type" value="mRNA"/>
</dbReference>
<evidence type="ECO:0000256" key="1">
    <source>
        <dbReference type="ARBA" id="ARBA00009686"/>
    </source>
</evidence>
<dbReference type="InterPro" id="IPR051498">
    <property type="entry name" value="Phosducin-like_chap/apop_reg"/>
</dbReference>